<evidence type="ECO:0000256" key="2">
    <source>
        <dbReference type="SAM" id="SignalP"/>
    </source>
</evidence>
<comment type="caution">
    <text evidence="4">The sequence shown here is derived from an EMBL/GenBank/DDBJ whole genome shotgun (WGS) entry which is preliminary data.</text>
</comment>
<feature type="chain" id="PRO_5044799830" evidence="2">
    <location>
        <begin position="27"/>
        <end position="1377"/>
    </location>
</feature>
<evidence type="ECO:0000313" key="4">
    <source>
        <dbReference type="EMBL" id="MCQ4614358.1"/>
    </source>
</evidence>
<feature type="domain" description="Long Rib" evidence="3">
    <location>
        <begin position="727"/>
        <end position="810"/>
    </location>
</feature>
<dbReference type="Pfam" id="PF18957">
    <property type="entry name" value="RibLong"/>
    <property type="match status" value="2"/>
</dbReference>
<reference evidence="4 5" key="1">
    <citation type="submission" date="2021-04" db="EMBL/GenBank/DDBJ databases">
        <title>Corynebacterium genitalium sp. nov. and Corynebacterium genitalium sp. nov., two new species of the genus Corynebacterium.</title>
        <authorList>
            <person name="Jaen-Luchoro D."/>
            <person name="Pinyeiro-Iglesias B."/>
            <person name="Al-Shaer S."/>
            <person name="Karlsson R."/>
            <person name="Gonzales-Siles L."/>
            <person name="Cardew S."/>
            <person name="Jensie-Markopolous S."/>
            <person name="Ohlen M."/>
            <person name="Inganas E."/>
            <person name="Moore E.R.B."/>
        </authorList>
    </citation>
    <scope>NUCLEOTIDE SEQUENCE [LARGE SCALE GENOMIC DNA]</scope>
    <source>
        <strain evidence="4 5">CCUG 55013</strain>
    </source>
</reference>
<protein>
    <submittedName>
        <fullName evidence="4">YPDG domain-containing protein</fullName>
    </submittedName>
</protein>
<dbReference type="EMBL" id="JAGPYW010000005">
    <property type="protein sequence ID" value="MCQ4614358.1"/>
    <property type="molecule type" value="Genomic_DNA"/>
</dbReference>
<proteinExistence type="predicted"/>
<name>A0ABD4TPT3_9CORY</name>
<sequence>MNTSRLGMAVVAAVVASSIVVPQASAQIDEEAAKPFLNVVAPDYAQALHSTEALFSPGNPDDPATVSGSVKLPMEVARSARTVSASAKVLTNRKGEPLGRPVMVDDGSGNLTPALHPGTWAPVRREPIRVFAQWYEGVYTEHSSPTFYTEVDENGNFSLKLQPYVDARGVEREFLADATVGVVGSGDRGRDQLREKLRVWVELPESVRDDYRLIHQPAGIVPPTNWLGNVTPSYETNGWWRGGKVNGFFVAYQDRRNSAQHLKDRSKWVENDGSGTPFGVYTGQMFWNTVDTPYNRRYQESMTNNAGDAPAAGMMVVGSYLSDEAVAKTLEYGKKQFGKKVRSRSWTPEDEKQLQLWINEQVAKDQSWIAETAMTRTDENGDFNLYWRGTYGDTYSYPGLVGSWHHRVAESWDEGSWAKGNMYSKHINWEWTYISILTPDGKELPNNVGAIHPWALGYWGGPGPSGGYFDYWSGSDVPWLKAWAGSAYAGSTLVSSPRYALSTAPLKFHVEKRNTFNNWAPPGETVRTFGSGVPLSKGLSYKIVWYDDEGERVHECEATTPDDQARIESCDFKVPDDAKQGDTYIARLFYASDAGNVQAMLAQDSFAVTHTFLEYGEPVEAAVGRPAEATPSFDNPDSNPVEEKPERAEFQLGSLPFGVDASQVSVDDDGVVRFTPRMDQVGERIEIPVEMLDPSNKIQRYDAQGSQGPGSRPVSAAIATFVPHVAQYALEYKEQQVEPGQTAKFPAPTFDDRATKKHEKLTFEGAQFELERPVEGVTIDADTGELTVDVSHRQLTDVEVPVVAHVPYEDPIRGVAKVRLRMPLPVLSTVEQQSVAAGAHQERLVPTVEHAGNAQARLERIGAEGKSVEGASVDLDLDSGAMLLTVPVETKPGDDYVIVVSALSTGEEIGRIPLRVTENVADLYTPKYQGTTTKVNGDVTLDNLGDALPKDAEVSVSGPLDWGVTVEGDAVKLHAPKDANPGTVVFDITVRYKDGSSDVISVRVRVAAPVTTTARKTTPFAAAPTTTTPTATTAPATTAPHEPAPVTTKGTSTSEATSQAPTTPATAPGTTPVPTTSSAPIPPGDARANYADPNSALGRVPVDMGGRAMTRDPFADSLALVRSYEMHAPAGAHGWEFTLDENTGQIHAVAPSQEFLAALFEEAYGSARDGVVQLRPPVWAQFAVDFQHVLRPAVNVIVEHEDGRVELATAAFELLDAHKHPLLDRTADADGDGVSNLDELEQRTNPFAVPAPTPTSEPEQPTETTTLAPTTVQKPDSGSERWEVEKCIAVSVAAGVPLLLLLPLGIAAQEIPRVQQALAPMRKAMTDAFGPGGQSGVKNPEIALAGAGLLAFGVALSALIYTQCGPEVDKDGLSSKK</sequence>
<evidence type="ECO:0000313" key="5">
    <source>
        <dbReference type="Proteomes" id="UP001205080"/>
    </source>
</evidence>
<evidence type="ECO:0000256" key="1">
    <source>
        <dbReference type="SAM" id="MobiDB-lite"/>
    </source>
</evidence>
<accession>A0ABD4TPT3</accession>
<dbReference type="InterPro" id="IPR044055">
    <property type="entry name" value="RibLong"/>
</dbReference>
<dbReference type="Proteomes" id="UP001205080">
    <property type="component" value="Unassembled WGS sequence"/>
</dbReference>
<dbReference type="RefSeq" id="WP_256000830.1">
    <property type="nucleotide sequence ID" value="NZ_JAGPYW010000005.1"/>
</dbReference>
<feature type="compositionally biased region" description="Low complexity" evidence="1">
    <location>
        <begin position="1017"/>
        <end position="1079"/>
    </location>
</feature>
<feature type="compositionally biased region" description="Low complexity" evidence="1">
    <location>
        <begin position="1256"/>
        <end position="1271"/>
    </location>
</feature>
<feature type="region of interest" description="Disordered" evidence="1">
    <location>
        <begin position="1243"/>
        <end position="1279"/>
    </location>
</feature>
<feature type="region of interest" description="Disordered" evidence="1">
    <location>
        <begin position="1017"/>
        <end position="1095"/>
    </location>
</feature>
<evidence type="ECO:0000259" key="3">
    <source>
        <dbReference type="Pfam" id="PF18957"/>
    </source>
</evidence>
<organism evidence="4 5">
    <name type="scientific">Corynebacterium pseudogenitalium</name>
    <dbReference type="NCBI Taxonomy" id="38303"/>
    <lineage>
        <taxon>Bacteria</taxon>
        <taxon>Bacillati</taxon>
        <taxon>Actinomycetota</taxon>
        <taxon>Actinomycetes</taxon>
        <taxon>Mycobacteriales</taxon>
        <taxon>Corynebacteriaceae</taxon>
        <taxon>Corynebacterium</taxon>
    </lineage>
</organism>
<feature type="signal peptide" evidence="2">
    <location>
        <begin position="1"/>
        <end position="26"/>
    </location>
</feature>
<feature type="domain" description="Long Rib" evidence="3">
    <location>
        <begin position="921"/>
        <end position="1006"/>
    </location>
</feature>
<keyword evidence="2" id="KW-0732">Signal</keyword>
<gene>
    <name evidence="4" type="ORF">KBX22_06375</name>
</gene>
<dbReference type="NCBIfam" id="NF038186">
    <property type="entry name" value="YPDG_rpt"/>
    <property type="match status" value="1"/>
</dbReference>